<dbReference type="PANTHER" id="PTHR10514">
    <property type="entry name" value="ANGIOTENSIN-CONVERTING ENZYME"/>
    <property type="match status" value="1"/>
</dbReference>
<sequence>LSINGIMAPIPRNEKINFDPGTKYHIAANVPYLRYFIVEIVQFQFHHAMCGFQGITERLYMCDVYGNKYVGEKFKEM</sequence>
<dbReference type="SUPFAM" id="SSF55486">
    <property type="entry name" value="Metalloproteases ('zincins'), catalytic domain"/>
    <property type="match status" value="1"/>
</dbReference>
<dbReference type="GO" id="GO:0008241">
    <property type="term" value="F:peptidyl-dipeptidase activity"/>
    <property type="evidence" value="ECO:0007669"/>
    <property type="project" value="InterPro"/>
</dbReference>
<comment type="caution">
    <text evidence="8">The sequence shown here is derived from an EMBL/GenBank/DDBJ whole genome shotgun (WGS) entry which is preliminary data.</text>
</comment>
<evidence type="ECO:0000256" key="1">
    <source>
        <dbReference type="ARBA" id="ARBA00008139"/>
    </source>
</evidence>
<proteinExistence type="inferred from homology"/>
<evidence type="ECO:0000256" key="4">
    <source>
        <dbReference type="ARBA" id="ARBA00023180"/>
    </source>
</evidence>
<feature type="disulfide bond" evidence="6">
    <location>
        <begin position="50"/>
        <end position="62"/>
    </location>
</feature>
<evidence type="ECO:0008006" key="10">
    <source>
        <dbReference type="Google" id="ProtNLM"/>
    </source>
</evidence>
<feature type="non-terminal residue" evidence="8">
    <location>
        <position position="1"/>
    </location>
</feature>
<evidence type="ECO:0000256" key="3">
    <source>
        <dbReference type="ARBA" id="ARBA00023157"/>
    </source>
</evidence>
<accession>A0A8S2TSZ5</accession>
<dbReference type="Pfam" id="PF01401">
    <property type="entry name" value="Peptidase_M2"/>
    <property type="match status" value="1"/>
</dbReference>
<feature type="binding site" evidence="5">
    <location>
        <position position="34"/>
    </location>
    <ligand>
        <name>chloride</name>
        <dbReference type="ChEBI" id="CHEBI:17996"/>
        <label>1</label>
    </ligand>
</feature>
<protein>
    <recommendedName>
        <fullName evidence="10">Angiotensin-converting enzyme</fullName>
    </recommendedName>
</protein>
<comment type="similarity">
    <text evidence="1 7">Belongs to the peptidase M2 family.</text>
</comment>
<dbReference type="PANTHER" id="PTHR10514:SF27">
    <property type="entry name" value="ANGIOTENSIN-CONVERTING ENZYME"/>
    <property type="match status" value="1"/>
</dbReference>
<dbReference type="Proteomes" id="UP000676336">
    <property type="component" value="Unassembled WGS sequence"/>
</dbReference>
<evidence type="ECO:0000256" key="5">
    <source>
        <dbReference type="PIRSR" id="PIRSR601548-2"/>
    </source>
</evidence>
<dbReference type="AlphaFoldDB" id="A0A8S2TSZ5"/>
<evidence type="ECO:0000256" key="6">
    <source>
        <dbReference type="PIRSR" id="PIRSR601548-4"/>
    </source>
</evidence>
<dbReference type="GO" id="GO:0006508">
    <property type="term" value="P:proteolysis"/>
    <property type="evidence" value="ECO:0007669"/>
    <property type="project" value="InterPro"/>
</dbReference>
<dbReference type="EMBL" id="CAJOBI010035620">
    <property type="protein sequence ID" value="CAF4297546.1"/>
    <property type="molecule type" value="Genomic_DNA"/>
</dbReference>
<keyword evidence="4" id="KW-0325">Glycoprotein</keyword>
<dbReference type="InterPro" id="IPR001548">
    <property type="entry name" value="Peptidase_M2"/>
</dbReference>
<comment type="caution">
    <text evidence="7">Lacks conserved residue(s) required for the propagation of feature annotation.</text>
</comment>
<keyword evidence="2" id="KW-0732">Signal</keyword>
<dbReference type="PROSITE" id="PS52011">
    <property type="entry name" value="PEPTIDASE_M2"/>
    <property type="match status" value="1"/>
</dbReference>
<reference evidence="8" key="1">
    <citation type="submission" date="2021-02" db="EMBL/GenBank/DDBJ databases">
        <authorList>
            <person name="Nowell W R."/>
        </authorList>
    </citation>
    <scope>NUCLEOTIDE SEQUENCE</scope>
</reference>
<name>A0A8S2TSZ5_9BILA</name>
<evidence type="ECO:0000256" key="7">
    <source>
        <dbReference type="PROSITE-ProRule" id="PRU01355"/>
    </source>
</evidence>
<keyword evidence="3 6" id="KW-1015">Disulfide bond</keyword>
<dbReference type="GO" id="GO:0008237">
    <property type="term" value="F:metallopeptidase activity"/>
    <property type="evidence" value="ECO:0007669"/>
    <property type="project" value="InterPro"/>
</dbReference>
<organism evidence="8 9">
    <name type="scientific">Rotaria magnacalcarata</name>
    <dbReference type="NCBI Taxonomy" id="392030"/>
    <lineage>
        <taxon>Eukaryota</taxon>
        <taxon>Metazoa</taxon>
        <taxon>Spiralia</taxon>
        <taxon>Gnathifera</taxon>
        <taxon>Rotifera</taxon>
        <taxon>Eurotatoria</taxon>
        <taxon>Bdelloidea</taxon>
        <taxon>Philodinida</taxon>
        <taxon>Philodinidae</taxon>
        <taxon>Rotaria</taxon>
    </lineage>
</organism>
<gene>
    <name evidence="8" type="ORF">SMN809_LOCUS25953</name>
</gene>
<evidence type="ECO:0000256" key="2">
    <source>
        <dbReference type="ARBA" id="ARBA00022729"/>
    </source>
</evidence>
<evidence type="ECO:0000313" key="9">
    <source>
        <dbReference type="Proteomes" id="UP000676336"/>
    </source>
</evidence>
<evidence type="ECO:0000313" key="8">
    <source>
        <dbReference type="EMBL" id="CAF4297546.1"/>
    </source>
</evidence>
<dbReference type="GO" id="GO:0016020">
    <property type="term" value="C:membrane"/>
    <property type="evidence" value="ECO:0007669"/>
    <property type="project" value="InterPro"/>
</dbReference>